<keyword evidence="5" id="KW-1185">Reference proteome</keyword>
<dbReference type="InterPro" id="IPR036637">
    <property type="entry name" value="Phosphohistidine_dom_sf"/>
</dbReference>
<evidence type="ECO:0000313" key="4">
    <source>
        <dbReference type="EMBL" id="SDS79338.1"/>
    </source>
</evidence>
<feature type="domain" description="Pyruvate phosphate dikinase AMP/ATP-binding" evidence="3">
    <location>
        <begin position="34"/>
        <end position="361"/>
    </location>
</feature>
<dbReference type="Pfam" id="PF00391">
    <property type="entry name" value="PEP-utilizers"/>
    <property type="match status" value="1"/>
</dbReference>
<dbReference type="PANTHER" id="PTHR43615:SF1">
    <property type="entry name" value="PPDK_N DOMAIN-CONTAINING PROTEIN"/>
    <property type="match status" value="1"/>
</dbReference>
<dbReference type="InterPro" id="IPR013815">
    <property type="entry name" value="ATP_grasp_subdomain_1"/>
</dbReference>
<dbReference type="InterPro" id="IPR002192">
    <property type="entry name" value="PPDK_AMP/ATP-bd"/>
</dbReference>
<reference evidence="5" key="1">
    <citation type="submission" date="2016-10" db="EMBL/GenBank/DDBJ databases">
        <authorList>
            <person name="Varghese N."/>
            <person name="Submissions S."/>
        </authorList>
    </citation>
    <scope>NUCLEOTIDE SEQUENCE [LARGE SCALE GENOMIC DNA]</scope>
    <source>
        <strain evidence="5">IMMIB L-1606</strain>
    </source>
</reference>
<dbReference type="Gene3D" id="3.30.1490.20">
    <property type="entry name" value="ATP-grasp fold, A domain"/>
    <property type="match status" value="1"/>
</dbReference>
<dbReference type="OrthoDB" id="9765468at2"/>
<dbReference type="GO" id="GO:0016301">
    <property type="term" value="F:kinase activity"/>
    <property type="evidence" value="ECO:0007669"/>
    <property type="project" value="UniProtKB-KW"/>
</dbReference>
<proteinExistence type="predicted"/>
<evidence type="ECO:0000259" key="2">
    <source>
        <dbReference type="Pfam" id="PF00391"/>
    </source>
</evidence>
<dbReference type="RefSeq" id="WP_091717886.1">
    <property type="nucleotide sequence ID" value="NZ_LT629779.1"/>
</dbReference>
<keyword evidence="4" id="KW-0808">Transferase</keyword>
<protein>
    <submittedName>
        <fullName evidence="4">Pyruvate, water dikinase</fullName>
    </submittedName>
</protein>
<keyword evidence="4" id="KW-0670">Pyruvate</keyword>
<dbReference type="InterPro" id="IPR051549">
    <property type="entry name" value="PEP_Utilizing_Enz"/>
</dbReference>
<organism evidence="4 5">
    <name type="scientific">Pseudarthrobacter equi</name>
    <dbReference type="NCBI Taxonomy" id="728066"/>
    <lineage>
        <taxon>Bacteria</taxon>
        <taxon>Bacillati</taxon>
        <taxon>Actinomycetota</taxon>
        <taxon>Actinomycetes</taxon>
        <taxon>Micrococcales</taxon>
        <taxon>Micrococcaceae</taxon>
        <taxon>Pseudarthrobacter</taxon>
    </lineage>
</organism>
<dbReference type="Pfam" id="PF01326">
    <property type="entry name" value="PPDK_N"/>
    <property type="match status" value="1"/>
</dbReference>
<dbReference type="Gene3D" id="3.30.470.20">
    <property type="entry name" value="ATP-grasp fold, B domain"/>
    <property type="match status" value="1"/>
</dbReference>
<evidence type="ECO:0000256" key="1">
    <source>
        <dbReference type="SAM" id="MobiDB-lite"/>
    </source>
</evidence>
<dbReference type="EMBL" id="LT629779">
    <property type="protein sequence ID" value="SDS79338.1"/>
    <property type="molecule type" value="Genomic_DNA"/>
</dbReference>
<evidence type="ECO:0000313" key="5">
    <source>
        <dbReference type="Proteomes" id="UP000198751"/>
    </source>
</evidence>
<feature type="domain" description="PEP-utilising enzyme mobile" evidence="2">
    <location>
        <begin position="882"/>
        <end position="952"/>
    </location>
</feature>
<dbReference type="PANTHER" id="PTHR43615">
    <property type="entry name" value="PHOSPHOENOLPYRUVATE SYNTHASE-RELATED"/>
    <property type="match status" value="1"/>
</dbReference>
<sequence>MQHPESSQSGGPAAASGADLVVDLRRLGAGMLAQVGGKAANLGELLSAGLPVPEGFCLTTDAYRLVTGAPDAVNPDLAAVHAALRTAQGGAGQPDSAAPETPANGIPAPETSALDNPALDIPALAAKARAAVVSAMLPPEVSAAVERAYGQMGPDVPVAVRSSATAEDLPFASFAGQQDTYLNVVGAAAVLEAVRKCWASLWTDRATTYRASLGIDPAEVALAVVVQRMADVETAGVLFTANPITGRRNEAVIDASPGLGEAVVSGAVNPDHFVVDPAAGRVLERRQGDKKIAVLAVPGGGTHTVDATDHAGFCLTDRQAVDLARLGLKAEQHFGAPQDLEWAISRGGALWLTQSRPITTLYPVPRRRDGAPGTRAYLCFSLAQGLTRPITPMGRAAIRQIASAVARTAKIPVTDPREGPPAYADAGQRIFIDFTTPIRSTVGRAILPRVFDVMEARSAAVMRRLFDDPSFAITLRTPLPLLRRVLPAAARAGVPEGVLRGIFRPQAALRRLDRFTRDFETALELDLGATSQVGGGPSARDRLAHAEGLLQRRLFTIVPAILPLAALGFGMLGVAGKLLGGNRWDDLQGVLRGLPNNVTTDMDLELWRLAAAIRDDPGSRAFLAGKGTAALAAAHRAGGLPPRLEAGLSRFLDRYGHRAVAEIDVGMPRWSDNPAHILGVLANYLRLEDPDLAPDVQFSCAAEAAEAQVERLAAEAATKGRIRGALVRAALRRARLFAGLRELPKYQLVLGLAEVRRQLQHVGADLEAAGTLDQAEDIFFLDFAEVSEALDTATGAGPAGPGASQTGDRLRALVAERRADYGRELGRRHIPRVLLTDGTEPEAAQTAAAGITEGTLTGSPASAGTVTGVARVILDPVGAHLEPGEILVAPSTDPGWTPLFLTAGGLVMEMGGANSHGAVVAREYGIPAVVGVPDATGRISTGQEITVDGGAGTIVPA</sequence>
<accession>A0A1H1V3K7</accession>
<dbReference type="Proteomes" id="UP000198751">
    <property type="component" value="Chromosome I"/>
</dbReference>
<dbReference type="SUPFAM" id="SSF52009">
    <property type="entry name" value="Phosphohistidine domain"/>
    <property type="match status" value="1"/>
</dbReference>
<feature type="region of interest" description="Disordered" evidence="1">
    <location>
        <begin position="88"/>
        <end position="112"/>
    </location>
</feature>
<dbReference type="SUPFAM" id="SSF56059">
    <property type="entry name" value="Glutathione synthetase ATP-binding domain-like"/>
    <property type="match status" value="1"/>
</dbReference>
<keyword evidence="4" id="KW-0418">Kinase</keyword>
<dbReference type="InterPro" id="IPR008279">
    <property type="entry name" value="PEP-util_enz_mobile_dom"/>
</dbReference>
<evidence type="ECO:0000259" key="3">
    <source>
        <dbReference type="Pfam" id="PF01326"/>
    </source>
</evidence>
<name>A0A1H1V3K7_9MICC</name>
<dbReference type="AlphaFoldDB" id="A0A1H1V3K7"/>
<gene>
    <name evidence="4" type="ORF">SAMN04489743_0873</name>
</gene>
<dbReference type="GO" id="GO:0005524">
    <property type="term" value="F:ATP binding"/>
    <property type="evidence" value="ECO:0007669"/>
    <property type="project" value="InterPro"/>
</dbReference>
<dbReference type="Gene3D" id="3.50.30.10">
    <property type="entry name" value="Phosphohistidine domain"/>
    <property type="match status" value="1"/>
</dbReference>